<evidence type="ECO:0000259" key="1">
    <source>
        <dbReference type="Pfam" id="PF11987"/>
    </source>
</evidence>
<dbReference type="InterPro" id="IPR036925">
    <property type="entry name" value="TIF_IF2_dom3_sf"/>
</dbReference>
<feature type="domain" description="Translation initiation factor IF- 2" evidence="1">
    <location>
        <begin position="1"/>
        <end position="50"/>
    </location>
</feature>
<dbReference type="Gene3D" id="3.40.50.10050">
    <property type="entry name" value="Translation initiation factor IF- 2, domain 3"/>
    <property type="match status" value="1"/>
</dbReference>
<dbReference type="AlphaFoldDB" id="A0AA41S1L2"/>
<reference evidence="2" key="1">
    <citation type="submission" date="2022-03" db="EMBL/GenBank/DDBJ databases">
        <title>A functionally conserved STORR gene fusion in Papaver species that diverged 16.8 million years ago.</title>
        <authorList>
            <person name="Catania T."/>
        </authorList>
    </citation>
    <scope>NUCLEOTIDE SEQUENCE</scope>
    <source>
        <strain evidence="2">S-191538</strain>
    </source>
</reference>
<accession>A0AA41S1L2</accession>
<evidence type="ECO:0000313" key="2">
    <source>
        <dbReference type="EMBL" id="MCL7031207.1"/>
    </source>
</evidence>
<feature type="non-terminal residue" evidence="2">
    <location>
        <position position="50"/>
    </location>
</feature>
<dbReference type="Proteomes" id="UP001177140">
    <property type="component" value="Unassembled WGS sequence"/>
</dbReference>
<evidence type="ECO:0000313" key="3">
    <source>
        <dbReference type="Proteomes" id="UP001177140"/>
    </source>
</evidence>
<comment type="caution">
    <text evidence="2">The sequence shown here is derived from an EMBL/GenBank/DDBJ whole genome shotgun (WGS) entry which is preliminary data.</text>
</comment>
<dbReference type="SUPFAM" id="SSF52156">
    <property type="entry name" value="Initiation factor IF2/eIF5b, domain 3"/>
    <property type="match status" value="1"/>
</dbReference>
<feature type="non-terminal residue" evidence="2">
    <location>
        <position position="1"/>
    </location>
</feature>
<name>A0AA41S1L2_PAPNU</name>
<dbReference type="EMBL" id="JAJJMA010109809">
    <property type="protein sequence ID" value="MCL7031207.1"/>
    <property type="molecule type" value="Genomic_DNA"/>
</dbReference>
<organism evidence="2 3">
    <name type="scientific">Papaver nudicaule</name>
    <name type="common">Iceland poppy</name>
    <dbReference type="NCBI Taxonomy" id="74823"/>
    <lineage>
        <taxon>Eukaryota</taxon>
        <taxon>Viridiplantae</taxon>
        <taxon>Streptophyta</taxon>
        <taxon>Embryophyta</taxon>
        <taxon>Tracheophyta</taxon>
        <taxon>Spermatophyta</taxon>
        <taxon>Magnoliopsida</taxon>
        <taxon>Ranunculales</taxon>
        <taxon>Papaveraceae</taxon>
        <taxon>Papaveroideae</taxon>
        <taxon>Papaver</taxon>
    </lineage>
</organism>
<protein>
    <recommendedName>
        <fullName evidence="1">Translation initiation factor IF- 2 domain-containing protein</fullName>
    </recommendedName>
</protein>
<dbReference type="InterPro" id="IPR023115">
    <property type="entry name" value="TIF_IF2_dom3"/>
</dbReference>
<keyword evidence="3" id="KW-1185">Reference proteome</keyword>
<dbReference type="Pfam" id="PF11987">
    <property type="entry name" value="IF-2"/>
    <property type="match status" value="1"/>
</dbReference>
<gene>
    <name evidence="2" type="ORF">MKW94_023008</name>
</gene>
<proteinExistence type="predicted"/>
<sequence length="50" mass="4969">VAVDIVHVGVGAISQSDVDLAQACGACIVGFSIPKPPNSITVAAARAHIE</sequence>